<evidence type="ECO:0000256" key="4">
    <source>
        <dbReference type="ARBA" id="ARBA00023242"/>
    </source>
</evidence>
<dbReference type="PANTHER" id="PTHR31719:SF94">
    <property type="entry name" value="PROTEIN ATAF2"/>
    <property type="match status" value="1"/>
</dbReference>
<dbReference type="Pfam" id="PF02365">
    <property type="entry name" value="NAM"/>
    <property type="match status" value="1"/>
</dbReference>
<keyword evidence="2" id="KW-0238">DNA-binding</keyword>
<organism evidence="6 7">
    <name type="scientific">Genlisea aurea</name>
    <dbReference type="NCBI Taxonomy" id="192259"/>
    <lineage>
        <taxon>Eukaryota</taxon>
        <taxon>Viridiplantae</taxon>
        <taxon>Streptophyta</taxon>
        <taxon>Embryophyta</taxon>
        <taxon>Tracheophyta</taxon>
        <taxon>Spermatophyta</taxon>
        <taxon>Magnoliopsida</taxon>
        <taxon>eudicotyledons</taxon>
        <taxon>Gunneridae</taxon>
        <taxon>Pentapetalae</taxon>
        <taxon>asterids</taxon>
        <taxon>lamiids</taxon>
        <taxon>Lamiales</taxon>
        <taxon>Lentibulariaceae</taxon>
        <taxon>Genlisea</taxon>
    </lineage>
</organism>
<evidence type="ECO:0000313" key="7">
    <source>
        <dbReference type="Proteomes" id="UP000015453"/>
    </source>
</evidence>
<dbReference type="PANTHER" id="PTHR31719">
    <property type="entry name" value="NAC TRANSCRIPTION FACTOR 56"/>
    <property type="match status" value="1"/>
</dbReference>
<keyword evidence="3" id="KW-0804">Transcription</keyword>
<evidence type="ECO:0000313" key="6">
    <source>
        <dbReference type="EMBL" id="EPS64902.1"/>
    </source>
</evidence>
<reference evidence="6 7" key="1">
    <citation type="journal article" date="2013" name="BMC Genomics">
        <title>The miniature genome of a carnivorous plant Genlisea aurea contains a low number of genes and short non-coding sequences.</title>
        <authorList>
            <person name="Leushkin E.V."/>
            <person name="Sutormin R.A."/>
            <person name="Nabieva E.R."/>
            <person name="Penin A.A."/>
            <person name="Kondrashov A.S."/>
            <person name="Logacheva M.D."/>
        </authorList>
    </citation>
    <scope>NUCLEOTIDE SEQUENCE [LARGE SCALE GENOMIC DNA]</scope>
</reference>
<comment type="caution">
    <text evidence="6">The sequence shown here is derived from an EMBL/GenBank/DDBJ whole genome shotgun (WGS) entry which is preliminary data.</text>
</comment>
<dbReference type="InterPro" id="IPR003441">
    <property type="entry name" value="NAC-dom"/>
</dbReference>
<feature type="domain" description="NAC" evidence="5">
    <location>
        <begin position="20"/>
        <end position="169"/>
    </location>
</feature>
<dbReference type="GO" id="GO:0003677">
    <property type="term" value="F:DNA binding"/>
    <property type="evidence" value="ECO:0007669"/>
    <property type="project" value="UniProtKB-KW"/>
</dbReference>
<evidence type="ECO:0000256" key="1">
    <source>
        <dbReference type="ARBA" id="ARBA00023015"/>
    </source>
</evidence>
<keyword evidence="1" id="KW-0805">Transcription regulation</keyword>
<dbReference type="EMBL" id="AUSU01004535">
    <property type="protein sequence ID" value="EPS64902.1"/>
    <property type="molecule type" value="Genomic_DNA"/>
</dbReference>
<keyword evidence="7" id="KW-1185">Reference proteome</keyword>
<evidence type="ECO:0000259" key="5">
    <source>
        <dbReference type="PROSITE" id="PS51005"/>
    </source>
</evidence>
<evidence type="ECO:0000256" key="3">
    <source>
        <dbReference type="ARBA" id="ARBA00023163"/>
    </source>
</evidence>
<dbReference type="Proteomes" id="UP000015453">
    <property type="component" value="Unassembled WGS sequence"/>
</dbReference>
<dbReference type="AlphaFoldDB" id="S8DY83"/>
<dbReference type="OrthoDB" id="863385at2759"/>
<dbReference type="PROSITE" id="PS51005">
    <property type="entry name" value="NAC"/>
    <property type="match status" value="1"/>
</dbReference>
<dbReference type="GO" id="GO:0006355">
    <property type="term" value="P:regulation of DNA-templated transcription"/>
    <property type="evidence" value="ECO:0007669"/>
    <property type="project" value="InterPro"/>
</dbReference>
<sequence length="169" mass="19526">MSELEGSSGKEFKGRKRIDSISGYRFKPKDEELILDYLMRKVHGLTLPMDDIHYVDLYSCDPDNLTANFPKVGDDEWYFFTPRDRKYHNGSRPSRSTPTGYWKATGVAVDIFNTRDLDIVNPIGKKRTLVYYVGAPNDKNAKTSWTMQEYTLIGERRTRLGPNDMRAES</sequence>
<keyword evidence="4" id="KW-0539">Nucleus</keyword>
<protein>
    <recommendedName>
        <fullName evidence="5">NAC domain-containing protein</fullName>
    </recommendedName>
</protein>
<dbReference type="Gene3D" id="2.170.150.80">
    <property type="entry name" value="NAC domain"/>
    <property type="match status" value="1"/>
</dbReference>
<gene>
    <name evidence="6" type="ORF">M569_09876</name>
</gene>
<dbReference type="InterPro" id="IPR036093">
    <property type="entry name" value="NAC_dom_sf"/>
</dbReference>
<accession>S8DY83</accession>
<dbReference type="SUPFAM" id="SSF101941">
    <property type="entry name" value="NAC domain"/>
    <property type="match status" value="1"/>
</dbReference>
<name>S8DY83_9LAMI</name>
<proteinExistence type="predicted"/>
<evidence type="ECO:0000256" key="2">
    <source>
        <dbReference type="ARBA" id="ARBA00023125"/>
    </source>
</evidence>